<reference evidence="3" key="1">
    <citation type="submission" date="2017-07" db="EMBL/GenBank/DDBJ databases">
        <title>Taro Niue Genome Assembly and Annotation.</title>
        <authorList>
            <person name="Atibalentja N."/>
            <person name="Keating K."/>
            <person name="Fields C.J."/>
        </authorList>
    </citation>
    <scope>NUCLEOTIDE SEQUENCE</scope>
    <source>
        <strain evidence="3">Niue_2</strain>
        <tissue evidence="3">Leaf</tissue>
    </source>
</reference>
<evidence type="ECO:0000313" key="4">
    <source>
        <dbReference type="Proteomes" id="UP000652761"/>
    </source>
</evidence>
<dbReference type="EMBL" id="NMUH01003359">
    <property type="protein sequence ID" value="MQM05165.1"/>
    <property type="molecule type" value="Genomic_DNA"/>
</dbReference>
<feature type="transmembrane region" description="Helical" evidence="2">
    <location>
        <begin position="40"/>
        <end position="62"/>
    </location>
</feature>
<organism evidence="3 4">
    <name type="scientific">Colocasia esculenta</name>
    <name type="common">Wild taro</name>
    <name type="synonym">Arum esculentum</name>
    <dbReference type="NCBI Taxonomy" id="4460"/>
    <lineage>
        <taxon>Eukaryota</taxon>
        <taxon>Viridiplantae</taxon>
        <taxon>Streptophyta</taxon>
        <taxon>Embryophyta</taxon>
        <taxon>Tracheophyta</taxon>
        <taxon>Spermatophyta</taxon>
        <taxon>Magnoliopsida</taxon>
        <taxon>Liliopsida</taxon>
        <taxon>Araceae</taxon>
        <taxon>Aroideae</taxon>
        <taxon>Colocasieae</taxon>
        <taxon>Colocasia</taxon>
    </lineage>
</organism>
<evidence type="ECO:0000256" key="2">
    <source>
        <dbReference type="SAM" id="Phobius"/>
    </source>
</evidence>
<keyword evidence="4" id="KW-1185">Reference proteome</keyword>
<keyword evidence="2" id="KW-0812">Transmembrane</keyword>
<proteinExistence type="predicted"/>
<feature type="coiled-coil region" evidence="1">
    <location>
        <begin position="200"/>
        <end position="259"/>
    </location>
</feature>
<keyword evidence="1" id="KW-0175">Coiled coil</keyword>
<dbReference type="AlphaFoldDB" id="A0A843WKU4"/>
<sequence>MKDRSLSSLTHSNILWIVELTLFFFLSSFPSSWKQPRSPLFLFLLFSFPLLLFFPFSLHLFFLSAGCLERTRENPANPPSPLTSWPLFFSFLLPKEVLLRGRMERENLGDDYTTLGAYLKAHQTKNGDYPDEYTHDMCEKVIETCAERDITNSPDPCILYPILDAVYKGHHWGYERGRGLGWSRVVPWSKLEVVASNESLQHVTLELQNARAEIEAMQMREKEMEARQMEELEAMKGRERDMQESNKEMKARLERMEALLSMHFSNGSVLLQI</sequence>
<evidence type="ECO:0000313" key="3">
    <source>
        <dbReference type="EMBL" id="MQM05165.1"/>
    </source>
</evidence>
<evidence type="ECO:0000256" key="1">
    <source>
        <dbReference type="SAM" id="Coils"/>
    </source>
</evidence>
<feature type="transmembrane region" description="Helical" evidence="2">
    <location>
        <begin position="14"/>
        <end position="33"/>
    </location>
</feature>
<keyword evidence="2" id="KW-1133">Transmembrane helix</keyword>
<dbReference type="Proteomes" id="UP000652761">
    <property type="component" value="Unassembled WGS sequence"/>
</dbReference>
<name>A0A843WKU4_COLES</name>
<comment type="caution">
    <text evidence="3">The sequence shown here is derived from an EMBL/GenBank/DDBJ whole genome shotgun (WGS) entry which is preliminary data.</text>
</comment>
<keyword evidence="2" id="KW-0472">Membrane</keyword>
<accession>A0A843WKU4</accession>
<protein>
    <submittedName>
        <fullName evidence="3">Uncharacterized protein</fullName>
    </submittedName>
</protein>
<gene>
    <name evidence="3" type="ORF">Taro_037975</name>
</gene>